<dbReference type="Pfam" id="PF13416">
    <property type="entry name" value="SBP_bac_8"/>
    <property type="match status" value="1"/>
</dbReference>
<evidence type="ECO:0000256" key="2">
    <source>
        <dbReference type="ARBA" id="ARBA00022729"/>
    </source>
</evidence>
<evidence type="ECO:0000256" key="3">
    <source>
        <dbReference type="PIRSR" id="PIRSR002825-1"/>
    </source>
</evidence>
<dbReference type="InterPro" id="IPR026045">
    <property type="entry name" value="Ferric-bd"/>
</dbReference>
<organism evidence="5 6">
    <name type="scientific">Marinomonas hwangdonensis</name>
    <dbReference type="NCBI Taxonomy" id="1053647"/>
    <lineage>
        <taxon>Bacteria</taxon>
        <taxon>Pseudomonadati</taxon>
        <taxon>Pseudomonadota</taxon>
        <taxon>Gammaproteobacteria</taxon>
        <taxon>Oceanospirillales</taxon>
        <taxon>Oceanospirillaceae</taxon>
        <taxon>Marinomonas</taxon>
    </lineage>
</organism>
<evidence type="ECO:0000313" key="6">
    <source>
        <dbReference type="Proteomes" id="UP000280507"/>
    </source>
</evidence>
<dbReference type="InterPro" id="IPR006059">
    <property type="entry name" value="SBP"/>
</dbReference>
<sequence length="356" mass="38629">MTHSAKKTFVSSVRKTSTVCAVVGTSLLSIASVSAQAAGEVNIYSARSEALIAPLLDTFSKEYDVKVNLVTGSADALLSRLQSEGTASPADLFISVDAGRLYRAKDAGVLQPFETKQLKEVVPSHLQDRDGYWYGLSQRARVIFYNPNTVSASSLSSYEDLADPKWKGKICIRSSSNIYNQSMVASMIDAHGEAKTLEWIKGLVANFARPPAGGDTDQIKAAAAGVCDIAVANTYYFGRLGQSDKQEDRDVYNALSVFWPNQGENERGTHVNVSGIGMTVSSKNKDNAIKLVEFLTNKESQKWYADVNNEYAVVEGITPPKSLAKFGNFKADNVSLSVLGENNRLAVKLMDQGGWK</sequence>
<keyword evidence="6" id="KW-1185">Reference proteome</keyword>
<protein>
    <submittedName>
        <fullName evidence="5">Fe(3+) ABC transporter substrate-binding protein</fullName>
    </submittedName>
</protein>
<feature type="binding site" evidence="3">
    <location>
        <position position="236"/>
    </location>
    <ligand>
        <name>Fe cation</name>
        <dbReference type="ChEBI" id="CHEBI:24875"/>
    </ligand>
</feature>
<gene>
    <name evidence="5" type="ORF">EBI00_05735</name>
</gene>
<dbReference type="Gene3D" id="3.40.190.10">
    <property type="entry name" value="Periplasmic binding protein-like II"/>
    <property type="match status" value="2"/>
</dbReference>
<dbReference type="GO" id="GO:0046872">
    <property type="term" value="F:metal ion binding"/>
    <property type="evidence" value="ECO:0007669"/>
    <property type="project" value="UniProtKB-KW"/>
</dbReference>
<comment type="similarity">
    <text evidence="1">Belongs to the bacterial solute-binding protein 1 family.</text>
</comment>
<dbReference type="SUPFAM" id="SSF53850">
    <property type="entry name" value="Periplasmic binding protein-like II"/>
    <property type="match status" value="1"/>
</dbReference>
<feature type="binding site" evidence="3">
    <location>
        <position position="235"/>
    </location>
    <ligand>
        <name>Fe cation</name>
        <dbReference type="ChEBI" id="CHEBI:24875"/>
    </ligand>
</feature>
<dbReference type="OrthoDB" id="9769567at2"/>
<dbReference type="GO" id="GO:0030288">
    <property type="term" value="C:outer membrane-bounded periplasmic space"/>
    <property type="evidence" value="ECO:0007669"/>
    <property type="project" value="TreeGrafter"/>
</dbReference>
<feature type="chain" id="PRO_5018107014" evidence="4">
    <location>
        <begin position="38"/>
        <end position="356"/>
    </location>
</feature>
<dbReference type="PANTHER" id="PTHR30006:SF15">
    <property type="entry name" value="IRON-UTILIZATION PERIPLASMIC PROTEIN"/>
    <property type="match status" value="1"/>
</dbReference>
<feature type="signal peptide" evidence="4">
    <location>
        <begin position="1"/>
        <end position="37"/>
    </location>
</feature>
<dbReference type="EMBL" id="RIZG01000003">
    <property type="protein sequence ID" value="RNF51402.1"/>
    <property type="molecule type" value="Genomic_DNA"/>
</dbReference>
<dbReference type="RefSeq" id="WP_123094976.1">
    <property type="nucleotide sequence ID" value="NZ_RIZG01000003.1"/>
</dbReference>
<evidence type="ECO:0000313" key="5">
    <source>
        <dbReference type="EMBL" id="RNF51402.1"/>
    </source>
</evidence>
<keyword evidence="3" id="KW-0408">Iron</keyword>
<accession>A0A3M8Q6D2</accession>
<evidence type="ECO:0000256" key="1">
    <source>
        <dbReference type="ARBA" id="ARBA00008520"/>
    </source>
</evidence>
<proteinExistence type="inferred from homology"/>
<name>A0A3M8Q6D2_9GAMM</name>
<comment type="caution">
    <text evidence="5">The sequence shown here is derived from an EMBL/GenBank/DDBJ whole genome shotgun (WGS) entry which is preliminary data.</text>
</comment>
<keyword evidence="2 4" id="KW-0732">Signal</keyword>
<dbReference type="Proteomes" id="UP000280507">
    <property type="component" value="Unassembled WGS sequence"/>
</dbReference>
<dbReference type="AlphaFoldDB" id="A0A3M8Q6D2"/>
<reference evidence="5 6" key="1">
    <citation type="journal article" date="2012" name="Int. J. Syst. Evol. Microbiol.">
        <title>Marinomonas hwangdonensis sp. nov., isolated from seawater.</title>
        <authorList>
            <person name="Jung Y.T."/>
            <person name="Oh T.K."/>
            <person name="Yoon J.H."/>
        </authorList>
    </citation>
    <scope>NUCLEOTIDE SEQUENCE [LARGE SCALE GENOMIC DNA]</scope>
    <source>
        <strain evidence="5 6">HDW-15</strain>
    </source>
</reference>
<evidence type="ECO:0000256" key="4">
    <source>
        <dbReference type="SAM" id="SignalP"/>
    </source>
</evidence>
<keyword evidence="3" id="KW-0479">Metal-binding</keyword>
<dbReference type="PANTHER" id="PTHR30006">
    <property type="entry name" value="THIAMINE-BINDING PERIPLASMIC PROTEIN-RELATED"/>
    <property type="match status" value="1"/>
</dbReference>
<dbReference type="PIRSF" id="PIRSF002825">
    <property type="entry name" value="CfbpA"/>
    <property type="match status" value="1"/>
</dbReference>
<dbReference type="CDD" id="cd13542">
    <property type="entry name" value="PBP2_FutA1_ilke"/>
    <property type="match status" value="1"/>
</dbReference>